<comment type="pathway">
    <text evidence="3">Porphyrin-containing compound metabolism; protoporphyrin-IX biosynthesis; coproporphyrinogen-III from 5-aminolevulinate: step 2/4.</text>
</comment>
<dbReference type="CDD" id="cd13645">
    <property type="entry name" value="PBP2_HuPBGD_like"/>
    <property type="match status" value="1"/>
</dbReference>
<dbReference type="Gene3D" id="3.40.190.10">
    <property type="entry name" value="Periplasmic binding protein-like II"/>
    <property type="match status" value="2"/>
</dbReference>
<name>A0A1A9X150_9MUSC</name>
<dbReference type="FunFam" id="3.40.190.10:FF:000004">
    <property type="entry name" value="Porphobilinogen deaminase"/>
    <property type="match status" value="1"/>
</dbReference>
<dbReference type="EC" id="2.5.1.61" evidence="5"/>
<dbReference type="VEuPathDB" id="VectorBase:GBRI040365"/>
<dbReference type="Proteomes" id="UP000091820">
    <property type="component" value="Unassembled WGS sequence"/>
</dbReference>
<evidence type="ECO:0000256" key="1">
    <source>
        <dbReference type="ARBA" id="ARBA00001916"/>
    </source>
</evidence>
<dbReference type="GO" id="GO:0006782">
    <property type="term" value="P:protoporphyrinogen IX biosynthetic process"/>
    <property type="evidence" value="ECO:0007669"/>
    <property type="project" value="UniProtKB-UniPathway"/>
</dbReference>
<keyword evidence="6" id="KW-0808">Transferase</keyword>
<dbReference type="PANTHER" id="PTHR11557:SF0">
    <property type="entry name" value="PORPHOBILINOGEN DEAMINASE"/>
    <property type="match status" value="1"/>
</dbReference>
<evidence type="ECO:0000256" key="3">
    <source>
        <dbReference type="ARBA" id="ARBA00004735"/>
    </source>
</evidence>
<dbReference type="Pfam" id="PF01379">
    <property type="entry name" value="Porphobil_deam"/>
    <property type="match status" value="1"/>
</dbReference>
<reference evidence="11" key="2">
    <citation type="submission" date="2020-05" db="UniProtKB">
        <authorList>
            <consortium name="EnsemblMetazoa"/>
        </authorList>
    </citation>
    <scope>IDENTIFICATION</scope>
    <source>
        <strain evidence="11">IAEA</strain>
    </source>
</reference>
<dbReference type="InterPro" id="IPR022418">
    <property type="entry name" value="Porphobilinogen_deaminase_C"/>
</dbReference>
<dbReference type="SUPFAM" id="SSF53850">
    <property type="entry name" value="Periplasmic binding protein-like II"/>
    <property type="match status" value="1"/>
</dbReference>
<proteinExistence type="inferred from homology"/>
<keyword evidence="12" id="KW-1185">Reference proteome</keyword>
<evidence type="ECO:0000259" key="10">
    <source>
        <dbReference type="Pfam" id="PF03900"/>
    </source>
</evidence>
<dbReference type="SUPFAM" id="SSF54782">
    <property type="entry name" value="Porphobilinogen deaminase (hydroxymethylbilane synthase), C-terminal domain"/>
    <property type="match status" value="1"/>
</dbReference>
<evidence type="ECO:0000259" key="9">
    <source>
        <dbReference type="Pfam" id="PF01379"/>
    </source>
</evidence>
<reference evidence="12" key="1">
    <citation type="submission" date="2014-03" db="EMBL/GenBank/DDBJ databases">
        <authorList>
            <person name="Aksoy S."/>
            <person name="Warren W."/>
            <person name="Wilson R.K."/>
        </authorList>
    </citation>
    <scope>NUCLEOTIDE SEQUENCE [LARGE SCALE GENOMIC DNA]</scope>
    <source>
        <strain evidence="12">IAEA</strain>
    </source>
</reference>
<dbReference type="PANTHER" id="PTHR11557">
    <property type="entry name" value="PORPHOBILINOGEN DEAMINASE"/>
    <property type="match status" value="1"/>
</dbReference>
<evidence type="ECO:0000256" key="5">
    <source>
        <dbReference type="ARBA" id="ARBA00012655"/>
    </source>
</evidence>
<dbReference type="PRINTS" id="PR00151">
    <property type="entry name" value="PORPHBDMNASE"/>
</dbReference>
<organism evidence="11 12">
    <name type="scientific">Glossina brevipalpis</name>
    <dbReference type="NCBI Taxonomy" id="37001"/>
    <lineage>
        <taxon>Eukaryota</taxon>
        <taxon>Metazoa</taxon>
        <taxon>Ecdysozoa</taxon>
        <taxon>Arthropoda</taxon>
        <taxon>Hexapoda</taxon>
        <taxon>Insecta</taxon>
        <taxon>Pterygota</taxon>
        <taxon>Neoptera</taxon>
        <taxon>Endopterygota</taxon>
        <taxon>Diptera</taxon>
        <taxon>Brachycera</taxon>
        <taxon>Muscomorpha</taxon>
        <taxon>Hippoboscoidea</taxon>
        <taxon>Glossinidae</taxon>
        <taxon>Glossina</taxon>
    </lineage>
</organism>
<dbReference type="InterPro" id="IPR036803">
    <property type="entry name" value="Porphobilinogen_deaminase_C_sf"/>
</dbReference>
<sequence>MASEEIRVGSRNSRLAITQTEHVINRLQESYPKKQFKVHSMTTIGDRVLNISLPKIGEKSLFTRDLEDALNKGDIDIIVHSLKDLPTTLPSGMVIGAILEREDPADALVLKKKFAGKNIDIDTLKKGSVIGTSSLRRTAQLRRRFPHLKISNIRGNLNTRLTKLEGSEFAGIILARAGLVRMDFRNRINQELEPSKLLYAVGQGALAVECRETDAEILKMLRSVMCVRTTCCVLAERSFLKTLGGGCSAPVGVISRFNDNDGSLHLDGAVWSLDGTVEIRDKLSCRTDIEKKDIVISIEREDEPPRKKTRLTDTKVKTLETINTTTVSEDDTDDIKKLSESFNIKDLVEKHVRLVKVTSANNSKLPNQENDELLEKTKEDIANANLLPSDIGLDFMGQCPFVSDDMKIAHAVSDKCPIKTKFYQQDWANIPTSSKCPFTAFLNSNTDNISDIISNSVHKISSFSQSATLNDINEKCKQETDELNNIASENVFCGIYQHASHHRGPYEKSRKLGQMLADRLIKKGALEVMKSAQNEIHAKT</sequence>
<dbReference type="NCBIfam" id="TIGR00212">
    <property type="entry name" value="hemC"/>
    <property type="match status" value="1"/>
</dbReference>
<keyword evidence="7" id="KW-0627">Porphyrin biosynthesis</keyword>
<evidence type="ECO:0000256" key="8">
    <source>
        <dbReference type="ARBA" id="ARBA00033064"/>
    </source>
</evidence>
<dbReference type="PROSITE" id="PS00533">
    <property type="entry name" value="PORPHOBILINOGEN_DEAM"/>
    <property type="match status" value="1"/>
</dbReference>
<evidence type="ECO:0000313" key="11">
    <source>
        <dbReference type="EnsemblMetazoa" id="GBRI040365-PA"/>
    </source>
</evidence>
<accession>A0A1A9X150</accession>
<feature type="domain" description="Porphobilinogen deaminase C-terminal" evidence="10">
    <location>
        <begin position="231"/>
        <end position="291"/>
    </location>
</feature>
<evidence type="ECO:0000256" key="6">
    <source>
        <dbReference type="ARBA" id="ARBA00022679"/>
    </source>
</evidence>
<dbReference type="HAMAP" id="MF_00260">
    <property type="entry name" value="Porphobil_deam"/>
    <property type="match status" value="1"/>
</dbReference>
<dbReference type="InterPro" id="IPR000860">
    <property type="entry name" value="HemC"/>
</dbReference>
<dbReference type="EnsemblMetazoa" id="GBRI040365-RA">
    <property type="protein sequence ID" value="GBRI040365-PA"/>
    <property type="gene ID" value="GBRI040365"/>
</dbReference>
<feature type="domain" description="Porphobilinogen deaminase N-terminal" evidence="9">
    <location>
        <begin position="6"/>
        <end position="218"/>
    </location>
</feature>
<dbReference type="GO" id="GO:0005737">
    <property type="term" value="C:cytoplasm"/>
    <property type="evidence" value="ECO:0007669"/>
    <property type="project" value="TreeGrafter"/>
</dbReference>
<evidence type="ECO:0000313" key="12">
    <source>
        <dbReference type="Proteomes" id="UP000091820"/>
    </source>
</evidence>
<protein>
    <recommendedName>
        <fullName evidence="5">hydroxymethylbilane synthase</fullName>
        <ecNumber evidence="5">2.5.1.61</ecNumber>
    </recommendedName>
    <alternativeName>
        <fullName evidence="8">Hydroxymethylbilane synthase</fullName>
    </alternativeName>
</protein>
<dbReference type="Pfam" id="PF03900">
    <property type="entry name" value="Porphobil_deamC"/>
    <property type="match status" value="1"/>
</dbReference>
<dbReference type="Gene3D" id="3.30.160.40">
    <property type="entry name" value="Porphobilinogen deaminase, C-terminal domain"/>
    <property type="match status" value="2"/>
</dbReference>
<evidence type="ECO:0000256" key="7">
    <source>
        <dbReference type="ARBA" id="ARBA00023244"/>
    </source>
</evidence>
<comment type="similarity">
    <text evidence="4">Belongs to the HMBS family.</text>
</comment>
<dbReference type="UniPathway" id="UPA00251">
    <property type="reaction ID" value="UER00319"/>
</dbReference>
<comment type="cofactor">
    <cofactor evidence="1">
        <name>dipyrromethane</name>
        <dbReference type="ChEBI" id="CHEBI:60342"/>
    </cofactor>
</comment>
<evidence type="ECO:0000256" key="2">
    <source>
        <dbReference type="ARBA" id="ARBA00002869"/>
    </source>
</evidence>
<dbReference type="GO" id="GO:0004418">
    <property type="term" value="F:hydroxymethylbilane synthase activity"/>
    <property type="evidence" value="ECO:0007669"/>
    <property type="project" value="UniProtKB-EC"/>
</dbReference>
<dbReference type="AlphaFoldDB" id="A0A1A9X150"/>
<evidence type="ECO:0000256" key="4">
    <source>
        <dbReference type="ARBA" id="ARBA00005638"/>
    </source>
</evidence>
<comment type="function">
    <text evidence="2">Tetrapolymerization of the monopyrrole PBG into the hydroxymethylbilane pre-uroporphyrinogen in several discrete steps.</text>
</comment>
<dbReference type="InterPro" id="IPR022419">
    <property type="entry name" value="Porphobilin_deaminase_cofac_BS"/>
</dbReference>
<dbReference type="STRING" id="37001.A0A1A9X150"/>
<dbReference type="InterPro" id="IPR022417">
    <property type="entry name" value="Porphobilin_deaminase_N"/>
</dbReference>
<dbReference type="FunFam" id="3.40.190.10:FF:000005">
    <property type="entry name" value="Porphobilinogen deaminase"/>
    <property type="match status" value="1"/>
</dbReference>